<accession>A0A1M6B3M8</accession>
<proteinExistence type="predicted"/>
<dbReference type="Proteomes" id="UP000184608">
    <property type="component" value="Unassembled WGS sequence"/>
</dbReference>
<dbReference type="AlphaFoldDB" id="A0A1M6B3M8"/>
<keyword evidence="1" id="KW-0472">Membrane</keyword>
<reference evidence="2 3" key="1">
    <citation type="submission" date="2016-11" db="EMBL/GenBank/DDBJ databases">
        <authorList>
            <person name="Jaros S."/>
            <person name="Januszkiewicz K."/>
            <person name="Wedrychowicz H."/>
        </authorList>
    </citation>
    <scope>NUCLEOTIDE SEQUENCE [LARGE SCALE GENOMIC DNA]</scope>
    <source>
        <strain evidence="2 3">CECT 7868</strain>
    </source>
</reference>
<evidence type="ECO:0000256" key="1">
    <source>
        <dbReference type="SAM" id="Phobius"/>
    </source>
</evidence>
<protein>
    <recommendedName>
        <fullName evidence="4">Nitrate and nitrite sensing</fullName>
    </recommendedName>
</protein>
<evidence type="ECO:0000313" key="2">
    <source>
        <dbReference type="EMBL" id="SHI43349.1"/>
    </source>
</evidence>
<organism evidence="2 3">
    <name type="scientific">Vibrio aerogenes CECT 7868</name>
    <dbReference type="NCBI Taxonomy" id="1216006"/>
    <lineage>
        <taxon>Bacteria</taxon>
        <taxon>Pseudomonadati</taxon>
        <taxon>Pseudomonadota</taxon>
        <taxon>Gammaproteobacteria</taxon>
        <taxon>Vibrionales</taxon>
        <taxon>Vibrionaceae</taxon>
        <taxon>Vibrio</taxon>
    </lineage>
</organism>
<keyword evidence="1" id="KW-0812">Transmembrane</keyword>
<evidence type="ECO:0000313" key="3">
    <source>
        <dbReference type="Proteomes" id="UP000184608"/>
    </source>
</evidence>
<evidence type="ECO:0008006" key="4">
    <source>
        <dbReference type="Google" id="ProtNLM"/>
    </source>
</evidence>
<keyword evidence="3" id="KW-1185">Reference proteome</keyword>
<gene>
    <name evidence="2" type="ORF">VA7868_03701</name>
</gene>
<dbReference type="OrthoDB" id="5826599at2"/>
<sequence length="268" mass="30921">MFVVISMIISVGILGLMFWLARQRESGLKHKYALLSDLRQVLYTCRQHRHITHMALMSGEIRRTESAPLSDLLIKKSQHLITIARSDNKPMYRVLQMKLRGLIKNWPDYSVARNQMVHGKAIRHCMFLMDEIILSWLVEVNREDLTTEYHMNWQQIVDAMDALTQLRICIQDMEKEDGKIRIQHSADMVCRKINQLAVISPLSVAAPDCVRSLQQLEKISQGEEYQLDAEAMYQLTADVSLNISHVYDQMLGELTESLYVPLPKSLPA</sequence>
<dbReference type="RefSeq" id="WP_073605362.1">
    <property type="nucleotide sequence ID" value="NZ_FQXZ01000040.1"/>
</dbReference>
<keyword evidence="1" id="KW-1133">Transmembrane helix</keyword>
<dbReference type="EMBL" id="FQXZ01000040">
    <property type="protein sequence ID" value="SHI43349.1"/>
    <property type="molecule type" value="Genomic_DNA"/>
</dbReference>
<name>A0A1M6B3M8_9VIBR</name>
<feature type="transmembrane region" description="Helical" evidence="1">
    <location>
        <begin position="6"/>
        <end position="21"/>
    </location>
</feature>